<accession>A0A6P2NG72</accession>
<dbReference type="GeneID" id="99791658"/>
<organism evidence="3 4">
    <name type="scientific">Burkholderia latens</name>
    <dbReference type="NCBI Taxonomy" id="488446"/>
    <lineage>
        <taxon>Bacteria</taxon>
        <taxon>Pseudomonadati</taxon>
        <taxon>Pseudomonadota</taxon>
        <taxon>Betaproteobacteria</taxon>
        <taxon>Burkholderiales</taxon>
        <taxon>Burkholderiaceae</taxon>
        <taxon>Burkholderia</taxon>
        <taxon>Burkholderia cepacia complex</taxon>
    </lineage>
</organism>
<dbReference type="Gene3D" id="3.40.190.100">
    <property type="entry name" value="Glycine betaine-binding periplasmic protein, domain 2"/>
    <property type="match status" value="1"/>
</dbReference>
<dbReference type="InterPro" id="IPR007210">
    <property type="entry name" value="ABC_Gly_betaine_transp_sub-bd"/>
</dbReference>
<evidence type="ECO:0000313" key="4">
    <source>
        <dbReference type="Proteomes" id="UP000494222"/>
    </source>
</evidence>
<dbReference type="RefSeq" id="WP_170297448.1">
    <property type="nucleotide sequence ID" value="NZ_CABVPL010000037.1"/>
</dbReference>
<dbReference type="GO" id="GO:0043190">
    <property type="term" value="C:ATP-binding cassette (ABC) transporter complex"/>
    <property type="evidence" value="ECO:0007669"/>
    <property type="project" value="InterPro"/>
</dbReference>
<feature type="chain" id="PRO_5026712844" evidence="1">
    <location>
        <begin position="24"/>
        <end position="323"/>
    </location>
</feature>
<feature type="signal peptide" evidence="1">
    <location>
        <begin position="1"/>
        <end position="23"/>
    </location>
</feature>
<dbReference type="Gene3D" id="3.40.190.10">
    <property type="entry name" value="Periplasmic binding protein-like II"/>
    <property type="match status" value="1"/>
</dbReference>
<dbReference type="SUPFAM" id="SSF53850">
    <property type="entry name" value="Periplasmic binding protein-like II"/>
    <property type="match status" value="1"/>
</dbReference>
<keyword evidence="1" id="KW-0732">Signal</keyword>
<feature type="domain" description="ABC-type glycine betaine transport system substrate-binding" evidence="2">
    <location>
        <begin position="28"/>
        <end position="300"/>
    </location>
</feature>
<reference evidence="3 4" key="1">
    <citation type="submission" date="2019-09" db="EMBL/GenBank/DDBJ databases">
        <authorList>
            <person name="Depoorter E."/>
        </authorList>
    </citation>
    <scope>NUCLEOTIDE SEQUENCE [LARGE SCALE GENOMIC DNA]</scope>
    <source>
        <strain evidence="3">LMG 24064</strain>
    </source>
</reference>
<evidence type="ECO:0000256" key="1">
    <source>
        <dbReference type="SAM" id="SignalP"/>
    </source>
</evidence>
<proteinExistence type="predicted"/>
<name>A0A6P2NG72_9BURK</name>
<dbReference type="AlphaFoldDB" id="A0A6P2NG72"/>
<evidence type="ECO:0000313" key="3">
    <source>
        <dbReference type="EMBL" id="VWB92097.1"/>
    </source>
</evidence>
<dbReference type="Pfam" id="PF04069">
    <property type="entry name" value="OpuAC"/>
    <property type="match status" value="1"/>
</dbReference>
<dbReference type="EMBL" id="CABVPL010000037">
    <property type="protein sequence ID" value="VWB92097.1"/>
    <property type="molecule type" value="Genomic_DNA"/>
</dbReference>
<sequence length="323" mass="34674">MKSRLAILAAALLIGPIATPAMAAECGSVTITEMNWSSAAIVTAVSSFLMEQGYGCKVQKVPTSTVPALTSLSETGKPDILTEVWPAVADVYYTLEKQGKIVSLANVIADGGQDGWWVPKYLVDQHPELKTLDGILAHPELVGGQFDNGPPGWGSTVSNNNLIKAFELEKHGIKVVSFGSGETLAASLAAAYKDKKPWFGYYWAPTALLGKYPMVSVDMGPVVPAIAKCNARLDCPTPGKTGWPRAPVLTTMSKPFRDAHPDIAALMSRVSFSNTLMSQLLSWQETNKATADETAAYFLTHYKDQWKGWVSPAALAKVSSVIK</sequence>
<gene>
    <name evidence="3" type="ORF">BLA24064_04377</name>
</gene>
<protein>
    <submittedName>
        <fullName evidence="3">Histidine ABC transporter substrate-binding protein</fullName>
    </submittedName>
</protein>
<evidence type="ECO:0000259" key="2">
    <source>
        <dbReference type="Pfam" id="PF04069"/>
    </source>
</evidence>
<dbReference type="Proteomes" id="UP000494222">
    <property type="component" value="Unassembled WGS sequence"/>
</dbReference>
<dbReference type="GO" id="GO:0022857">
    <property type="term" value="F:transmembrane transporter activity"/>
    <property type="evidence" value="ECO:0007669"/>
    <property type="project" value="InterPro"/>
</dbReference>